<keyword evidence="2" id="KW-0812">Transmembrane</keyword>
<evidence type="ECO:0000313" key="4">
    <source>
        <dbReference type="Proteomes" id="UP000324222"/>
    </source>
</evidence>
<evidence type="ECO:0000313" key="3">
    <source>
        <dbReference type="EMBL" id="MPC63076.1"/>
    </source>
</evidence>
<accession>A0A5B7GZN0</accession>
<protein>
    <submittedName>
        <fullName evidence="3">Uncharacterized protein</fullName>
    </submittedName>
</protein>
<dbReference type="AlphaFoldDB" id="A0A5B7GZN0"/>
<reference evidence="3 4" key="1">
    <citation type="submission" date="2019-05" db="EMBL/GenBank/DDBJ databases">
        <title>Another draft genome of Portunus trituberculatus and its Hox gene families provides insights of decapod evolution.</title>
        <authorList>
            <person name="Jeong J.-H."/>
            <person name="Song I."/>
            <person name="Kim S."/>
            <person name="Choi T."/>
            <person name="Kim D."/>
            <person name="Ryu S."/>
            <person name="Kim W."/>
        </authorList>
    </citation>
    <scope>NUCLEOTIDE SEQUENCE [LARGE SCALE GENOMIC DNA]</scope>
    <source>
        <tissue evidence="3">Muscle</tissue>
    </source>
</reference>
<comment type="caution">
    <text evidence="3">The sequence shown here is derived from an EMBL/GenBank/DDBJ whole genome shotgun (WGS) entry which is preliminary data.</text>
</comment>
<gene>
    <name evidence="3" type="ORF">E2C01_057168</name>
</gene>
<name>A0A5B7GZN0_PORTR</name>
<feature type="transmembrane region" description="Helical" evidence="2">
    <location>
        <begin position="25"/>
        <end position="42"/>
    </location>
</feature>
<sequence>MLDPVGRDSPAVRPRKRTSPGRTRVVLYVAAGVPLLLRWLAWKTSPPLIAASKRHASLGAVNCLHDKQAVVS</sequence>
<evidence type="ECO:0000256" key="1">
    <source>
        <dbReference type="SAM" id="MobiDB-lite"/>
    </source>
</evidence>
<dbReference type="EMBL" id="VSRR010020384">
    <property type="protein sequence ID" value="MPC63076.1"/>
    <property type="molecule type" value="Genomic_DNA"/>
</dbReference>
<keyword evidence="2" id="KW-0472">Membrane</keyword>
<feature type="region of interest" description="Disordered" evidence="1">
    <location>
        <begin position="1"/>
        <end position="20"/>
    </location>
</feature>
<proteinExistence type="predicted"/>
<dbReference type="Proteomes" id="UP000324222">
    <property type="component" value="Unassembled WGS sequence"/>
</dbReference>
<keyword evidence="2" id="KW-1133">Transmembrane helix</keyword>
<organism evidence="3 4">
    <name type="scientific">Portunus trituberculatus</name>
    <name type="common">Swimming crab</name>
    <name type="synonym">Neptunus trituberculatus</name>
    <dbReference type="NCBI Taxonomy" id="210409"/>
    <lineage>
        <taxon>Eukaryota</taxon>
        <taxon>Metazoa</taxon>
        <taxon>Ecdysozoa</taxon>
        <taxon>Arthropoda</taxon>
        <taxon>Crustacea</taxon>
        <taxon>Multicrustacea</taxon>
        <taxon>Malacostraca</taxon>
        <taxon>Eumalacostraca</taxon>
        <taxon>Eucarida</taxon>
        <taxon>Decapoda</taxon>
        <taxon>Pleocyemata</taxon>
        <taxon>Brachyura</taxon>
        <taxon>Eubrachyura</taxon>
        <taxon>Portunoidea</taxon>
        <taxon>Portunidae</taxon>
        <taxon>Portuninae</taxon>
        <taxon>Portunus</taxon>
    </lineage>
</organism>
<keyword evidence="4" id="KW-1185">Reference proteome</keyword>
<evidence type="ECO:0000256" key="2">
    <source>
        <dbReference type="SAM" id="Phobius"/>
    </source>
</evidence>